<evidence type="ECO:0000256" key="7">
    <source>
        <dbReference type="SAM" id="Phobius"/>
    </source>
</evidence>
<feature type="transmembrane region" description="Helical" evidence="7">
    <location>
        <begin position="282"/>
        <end position="303"/>
    </location>
</feature>
<feature type="transmembrane region" description="Helical" evidence="7">
    <location>
        <begin position="323"/>
        <end position="346"/>
    </location>
</feature>
<evidence type="ECO:0000256" key="3">
    <source>
        <dbReference type="ARBA" id="ARBA00022692"/>
    </source>
</evidence>
<evidence type="ECO:0000259" key="8">
    <source>
        <dbReference type="PROSITE" id="PS50850"/>
    </source>
</evidence>
<dbReference type="GO" id="GO:0005886">
    <property type="term" value="C:plasma membrane"/>
    <property type="evidence" value="ECO:0007669"/>
    <property type="project" value="UniProtKB-SubCell"/>
</dbReference>
<feature type="domain" description="Major facilitator superfamily (MFS) profile" evidence="8">
    <location>
        <begin position="22"/>
        <end position="479"/>
    </location>
</feature>
<sequence>MVELQGRFARKGGRALGVTASLIGFLVLVEICSGIIQGYYIPLVPDIVKHLGIHDADFNWFEASQLLLTAIVVPIMAKLGDMYGHKRILLIATVFTAIGSWALVAADSFWVFLGAWAIQGFFSVWLPLEIALIFDRGRRTGSAAGDTRRAAGLLVVALELGAILGALGGGRIFEALGGDVPTTLAIPAIAVTLVFFVILFGVRESEPLPEKRTLDLTGFVLLSINIALITGGLSLLRLNGVETWWVWIPIALGIIGFWPFGRYELKQKDPAIDLRLMRQSRMWPVQLTAGLVGISVLGAQVPLSTYAGTPRENGYGLGLPAGQLSLLIGAYLISMIIGAILFPIVSKRATPRIALIASAISVAVGYLLLIPFHLEVWEVVMCMMIAGVGSGALVGALPAAAAAAAPPGRTGIASALTSTSKTIGGSFSSAIFGIVLIGGAATTVTAGASSLAGYMTVWAVCGLSAAVAVVLLLFVPKLSFSDAPEGGAPDDGASEGGAPAEAAPAEAAPEGDTPADAR</sequence>
<keyword evidence="4 7" id="KW-1133">Transmembrane helix</keyword>
<protein>
    <submittedName>
        <fullName evidence="9">MFS transporter</fullName>
    </submittedName>
</protein>
<evidence type="ECO:0000256" key="2">
    <source>
        <dbReference type="ARBA" id="ARBA00022448"/>
    </source>
</evidence>
<feature type="transmembrane region" description="Helical" evidence="7">
    <location>
        <begin position="454"/>
        <end position="475"/>
    </location>
</feature>
<evidence type="ECO:0000256" key="1">
    <source>
        <dbReference type="ARBA" id="ARBA00004651"/>
    </source>
</evidence>
<dbReference type="PANTHER" id="PTHR42718:SF9">
    <property type="entry name" value="MAJOR FACILITATOR SUPERFAMILY MULTIDRUG TRANSPORTER MFSC"/>
    <property type="match status" value="1"/>
</dbReference>
<accession>A0A3L7AKP4</accession>
<feature type="transmembrane region" description="Helical" evidence="7">
    <location>
        <begin position="244"/>
        <end position="261"/>
    </location>
</feature>
<evidence type="ECO:0000256" key="5">
    <source>
        <dbReference type="ARBA" id="ARBA00023136"/>
    </source>
</evidence>
<feature type="transmembrane region" description="Helical" evidence="7">
    <location>
        <begin position="150"/>
        <end position="172"/>
    </location>
</feature>
<feature type="transmembrane region" description="Helical" evidence="7">
    <location>
        <begin position="426"/>
        <end position="448"/>
    </location>
</feature>
<feature type="transmembrane region" description="Helical" evidence="7">
    <location>
        <begin position="60"/>
        <end position="77"/>
    </location>
</feature>
<dbReference type="Gene3D" id="1.20.1250.20">
    <property type="entry name" value="MFS general substrate transporter like domains"/>
    <property type="match status" value="1"/>
</dbReference>
<keyword evidence="2" id="KW-0813">Transport</keyword>
<dbReference type="Proteomes" id="UP000269438">
    <property type="component" value="Unassembled WGS sequence"/>
</dbReference>
<feature type="transmembrane region" description="Helical" evidence="7">
    <location>
        <begin position="353"/>
        <end position="372"/>
    </location>
</feature>
<organism evidence="9 10">
    <name type="scientific">Mycetocola lacteus</name>
    <dbReference type="NCBI Taxonomy" id="76637"/>
    <lineage>
        <taxon>Bacteria</taxon>
        <taxon>Bacillati</taxon>
        <taxon>Actinomycetota</taxon>
        <taxon>Actinomycetes</taxon>
        <taxon>Micrococcales</taxon>
        <taxon>Microbacteriaceae</taxon>
        <taxon>Mycetocola</taxon>
    </lineage>
</organism>
<dbReference type="EMBL" id="RCUY01000013">
    <property type="protein sequence ID" value="RLP80270.1"/>
    <property type="molecule type" value="Genomic_DNA"/>
</dbReference>
<name>A0A3L7AKP4_9MICO</name>
<dbReference type="PANTHER" id="PTHR42718">
    <property type="entry name" value="MAJOR FACILITATOR SUPERFAMILY MULTIDRUG TRANSPORTER MFSC"/>
    <property type="match status" value="1"/>
</dbReference>
<evidence type="ECO:0000313" key="10">
    <source>
        <dbReference type="Proteomes" id="UP000269438"/>
    </source>
</evidence>
<feature type="transmembrane region" description="Helical" evidence="7">
    <location>
        <begin position="384"/>
        <end position="405"/>
    </location>
</feature>
<gene>
    <name evidence="9" type="ORF">D9V34_14170</name>
</gene>
<feature type="transmembrane region" description="Helical" evidence="7">
    <location>
        <begin position="89"/>
        <end position="110"/>
    </location>
</feature>
<feature type="compositionally biased region" description="Low complexity" evidence="6">
    <location>
        <begin position="485"/>
        <end position="518"/>
    </location>
</feature>
<evidence type="ECO:0000256" key="4">
    <source>
        <dbReference type="ARBA" id="ARBA00022989"/>
    </source>
</evidence>
<dbReference type="PROSITE" id="PS50850">
    <property type="entry name" value="MFS"/>
    <property type="match status" value="1"/>
</dbReference>
<dbReference type="OrthoDB" id="4484751at2"/>
<keyword evidence="10" id="KW-1185">Reference proteome</keyword>
<evidence type="ECO:0000313" key="9">
    <source>
        <dbReference type="EMBL" id="RLP80270.1"/>
    </source>
</evidence>
<dbReference type="InterPro" id="IPR020846">
    <property type="entry name" value="MFS_dom"/>
</dbReference>
<feature type="transmembrane region" description="Helical" evidence="7">
    <location>
        <begin position="116"/>
        <end position="134"/>
    </location>
</feature>
<dbReference type="InterPro" id="IPR036259">
    <property type="entry name" value="MFS_trans_sf"/>
</dbReference>
<dbReference type="Gene3D" id="1.20.1720.10">
    <property type="entry name" value="Multidrug resistance protein D"/>
    <property type="match status" value="1"/>
</dbReference>
<feature type="transmembrane region" description="Helical" evidence="7">
    <location>
        <begin position="214"/>
        <end position="238"/>
    </location>
</feature>
<keyword evidence="3 7" id="KW-0812">Transmembrane</keyword>
<comment type="subcellular location">
    <subcellularLocation>
        <location evidence="1">Cell membrane</location>
        <topology evidence="1">Multi-pass membrane protein</topology>
    </subcellularLocation>
</comment>
<proteinExistence type="predicted"/>
<reference evidence="9 10" key="1">
    <citation type="submission" date="2018-10" db="EMBL/GenBank/DDBJ databases">
        <authorList>
            <person name="Li J."/>
        </authorList>
    </citation>
    <scope>NUCLEOTIDE SEQUENCE [LARGE SCALE GENOMIC DNA]</scope>
    <source>
        <strain evidence="9 10">JCM 11654</strain>
    </source>
</reference>
<dbReference type="RefSeq" id="WP_121689146.1">
    <property type="nucleotide sequence ID" value="NZ_RCUY01000013.1"/>
</dbReference>
<dbReference type="InterPro" id="IPR011701">
    <property type="entry name" value="MFS"/>
</dbReference>
<dbReference type="SUPFAM" id="SSF103473">
    <property type="entry name" value="MFS general substrate transporter"/>
    <property type="match status" value="1"/>
</dbReference>
<feature type="region of interest" description="Disordered" evidence="6">
    <location>
        <begin position="484"/>
        <end position="518"/>
    </location>
</feature>
<dbReference type="AlphaFoldDB" id="A0A3L7AKP4"/>
<feature type="transmembrane region" description="Helical" evidence="7">
    <location>
        <begin position="15"/>
        <end position="40"/>
    </location>
</feature>
<dbReference type="GO" id="GO:0022857">
    <property type="term" value="F:transmembrane transporter activity"/>
    <property type="evidence" value="ECO:0007669"/>
    <property type="project" value="InterPro"/>
</dbReference>
<dbReference type="Pfam" id="PF07690">
    <property type="entry name" value="MFS_1"/>
    <property type="match status" value="1"/>
</dbReference>
<evidence type="ECO:0000256" key="6">
    <source>
        <dbReference type="SAM" id="MobiDB-lite"/>
    </source>
</evidence>
<comment type="caution">
    <text evidence="9">The sequence shown here is derived from an EMBL/GenBank/DDBJ whole genome shotgun (WGS) entry which is preliminary data.</text>
</comment>
<keyword evidence="5 7" id="KW-0472">Membrane</keyword>
<feature type="transmembrane region" description="Helical" evidence="7">
    <location>
        <begin position="184"/>
        <end position="202"/>
    </location>
</feature>